<dbReference type="EMBL" id="FNDX01000014">
    <property type="protein sequence ID" value="SDJ27484.1"/>
    <property type="molecule type" value="Genomic_DNA"/>
</dbReference>
<dbReference type="Gene3D" id="3.40.190.10">
    <property type="entry name" value="Periplasmic binding protein-like II"/>
    <property type="match status" value="2"/>
</dbReference>
<dbReference type="InterPro" id="IPR006059">
    <property type="entry name" value="SBP"/>
</dbReference>
<evidence type="ECO:0000256" key="3">
    <source>
        <dbReference type="ARBA" id="ARBA00023136"/>
    </source>
</evidence>
<dbReference type="PROSITE" id="PS51257">
    <property type="entry name" value="PROKAR_LIPOPROTEIN"/>
    <property type="match status" value="1"/>
</dbReference>
<evidence type="ECO:0000256" key="2">
    <source>
        <dbReference type="ARBA" id="ARBA00022729"/>
    </source>
</evidence>
<dbReference type="AlphaFoldDB" id="A0A1G8SE82"/>
<feature type="compositionally biased region" description="Low complexity" evidence="6">
    <location>
        <begin position="45"/>
        <end position="55"/>
    </location>
</feature>
<evidence type="ECO:0000256" key="6">
    <source>
        <dbReference type="SAM" id="MobiDB-lite"/>
    </source>
</evidence>
<dbReference type="STRING" id="1174501.SAMN05216192_11460"/>
<dbReference type="PANTHER" id="PTHR43649">
    <property type="entry name" value="ARABINOSE-BINDING PROTEIN-RELATED"/>
    <property type="match status" value="1"/>
</dbReference>
<dbReference type="SUPFAM" id="SSF53850">
    <property type="entry name" value="Periplasmic binding protein-like II"/>
    <property type="match status" value="1"/>
</dbReference>
<protein>
    <submittedName>
        <fullName evidence="7">Putative aldouronate transport system substrate-binding protein</fullName>
    </submittedName>
</protein>
<gene>
    <name evidence="7" type="ORF">SAMN05216192_11460</name>
</gene>
<evidence type="ECO:0000256" key="5">
    <source>
        <dbReference type="ARBA" id="ARBA00023288"/>
    </source>
</evidence>
<feature type="region of interest" description="Disordered" evidence="6">
    <location>
        <begin position="45"/>
        <end position="66"/>
    </location>
</feature>
<proteinExistence type="predicted"/>
<dbReference type="Pfam" id="PF01547">
    <property type="entry name" value="SBP_bac_1"/>
    <property type="match status" value="1"/>
</dbReference>
<dbReference type="InterPro" id="IPR050490">
    <property type="entry name" value="Bact_solute-bd_prot1"/>
</dbReference>
<evidence type="ECO:0000256" key="4">
    <source>
        <dbReference type="ARBA" id="ARBA00023139"/>
    </source>
</evidence>
<reference evidence="8" key="1">
    <citation type="submission" date="2016-10" db="EMBL/GenBank/DDBJ databases">
        <authorList>
            <person name="Varghese N."/>
            <person name="Submissions S."/>
        </authorList>
    </citation>
    <scope>NUCLEOTIDE SEQUENCE [LARGE SCALE GENOMIC DNA]</scope>
    <source>
        <strain evidence="8">CGMCC 1.11012</strain>
    </source>
</reference>
<evidence type="ECO:0000313" key="8">
    <source>
        <dbReference type="Proteomes" id="UP000199050"/>
    </source>
</evidence>
<name>A0A1G8SE82_9BACL</name>
<organism evidence="7 8">
    <name type="scientific">Paenibacillus typhae</name>
    <dbReference type="NCBI Taxonomy" id="1174501"/>
    <lineage>
        <taxon>Bacteria</taxon>
        <taxon>Bacillati</taxon>
        <taxon>Bacillota</taxon>
        <taxon>Bacilli</taxon>
        <taxon>Bacillales</taxon>
        <taxon>Paenibacillaceae</taxon>
        <taxon>Paenibacillus</taxon>
    </lineage>
</organism>
<evidence type="ECO:0000313" key="7">
    <source>
        <dbReference type="EMBL" id="SDJ27484.1"/>
    </source>
</evidence>
<dbReference type="PANTHER" id="PTHR43649:SF33">
    <property type="entry name" value="POLYGALACTURONAN_RHAMNOGALACTURONAN-BINDING PROTEIN YTCQ"/>
    <property type="match status" value="1"/>
</dbReference>
<dbReference type="Proteomes" id="UP000199050">
    <property type="component" value="Unassembled WGS sequence"/>
</dbReference>
<sequence length="545" mass="59858">MKNQSSKGKSSIKFKKRLFTLLSTIMIVSVMSGCGSNGGNNNAAGTNGAAGSEGTAKPETTTGAEAEKPLDLTLMLPIFKTNYPKDDSPVAAKLEELTGTNIHFEWVPNASYTDKFNITLASGKLPDIIYVGDVKASSFVNAARSGAFWEVGPYLKDYPNLSKADPVILNNSAIDGKNYGIYRGRALGRNGVVFRKDWLEKLGLANPQTVDEFYNMLKAFKEQDPDGNGKDDTYGMVMVKWTGGWASGFDTIKLWFGSPNRWGVQDGKLVPEHEYPEYLEALEFMKKLYDEKLINSDFAVMDSSKWNDPVVNNQAGVIVDVVDTAARIDDKIHAALQKEGKDEPDRHYMDVMGGVTGADGQLHTLPTSGFSGMLAIPKSSVKTEDELKRVLAFLDQVNDGDLQTLLGYGLEGVHYNLVDGFVERSADTVLLESEVEGLNQMIPYIPDENAKDAKQIKQTPLRDKQTKVQEENKATIVVNPAEALISTVYTQKGSQLDNVINDARIKYIVGQIDEAGLKAAFDVWRKTGGDDLVKEMNELYAKTAK</sequence>
<accession>A0A1G8SE82</accession>
<keyword evidence="2" id="KW-0732">Signal</keyword>
<keyword evidence="4" id="KW-0564">Palmitate</keyword>
<evidence type="ECO:0000256" key="1">
    <source>
        <dbReference type="ARBA" id="ARBA00022475"/>
    </source>
</evidence>
<keyword evidence="8" id="KW-1185">Reference proteome</keyword>
<keyword evidence="5" id="KW-0449">Lipoprotein</keyword>
<dbReference type="RefSeq" id="WP_244157704.1">
    <property type="nucleotide sequence ID" value="NZ_FNDX01000014.1"/>
</dbReference>
<keyword evidence="1" id="KW-1003">Cell membrane</keyword>
<dbReference type="CDD" id="cd13580">
    <property type="entry name" value="PBP2_AlgQ_like_1"/>
    <property type="match status" value="1"/>
</dbReference>
<keyword evidence="3" id="KW-0472">Membrane</keyword>